<feature type="compositionally biased region" description="Polar residues" evidence="1">
    <location>
        <begin position="62"/>
        <end position="71"/>
    </location>
</feature>
<reference evidence="2 3" key="2">
    <citation type="journal article" date="2017" name="Sci. Rep.">
        <title>Ant-infecting Ophiocordyceps genomes reveal a high diversity of potential behavioral manipulation genes and a possible major role for enterotoxins.</title>
        <authorList>
            <person name="de Bekker C."/>
            <person name="Ohm R.A."/>
            <person name="Evans H.C."/>
            <person name="Brachmann A."/>
            <person name="Hughes D.P."/>
        </authorList>
    </citation>
    <scope>NUCLEOTIDE SEQUENCE [LARGE SCALE GENOMIC DNA]</scope>
    <source>
        <strain evidence="2 3">SC16a</strain>
    </source>
</reference>
<feature type="compositionally biased region" description="Low complexity" evidence="1">
    <location>
        <begin position="39"/>
        <end position="50"/>
    </location>
</feature>
<reference evidence="2 3" key="1">
    <citation type="journal article" date="2015" name="BMC Genomics">
        <title>Gene expression during zombie ant biting behavior reflects the complexity underlying fungal parasitic behavioral manipulation.</title>
        <authorList>
            <person name="de Bekker C."/>
            <person name="Ohm R.A."/>
            <person name="Loreto R.G."/>
            <person name="Sebastian A."/>
            <person name="Albert I."/>
            <person name="Merrow M."/>
            <person name="Brachmann A."/>
            <person name="Hughes D.P."/>
        </authorList>
    </citation>
    <scope>NUCLEOTIDE SEQUENCE [LARGE SCALE GENOMIC DNA]</scope>
    <source>
        <strain evidence="2 3">SC16a</strain>
    </source>
</reference>
<accession>A0A2A9PGQ8</accession>
<dbReference type="EMBL" id="LAZP02000154">
    <property type="protein sequence ID" value="PFH60060.1"/>
    <property type="molecule type" value="Genomic_DNA"/>
</dbReference>
<evidence type="ECO:0000313" key="3">
    <source>
        <dbReference type="Proteomes" id="UP000037136"/>
    </source>
</evidence>
<feature type="compositionally biased region" description="Low complexity" evidence="1">
    <location>
        <begin position="10"/>
        <end position="23"/>
    </location>
</feature>
<comment type="caution">
    <text evidence="2">The sequence shown here is derived from an EMBL/GenBank/DDBJ whole genome shotgun (WGS) entry which is preliminary data.</text>
</comment>
<dbReference type="Proteomes" id="UP000037136">
    <property type="component" value="Unassembled WGS sequence"/>
</dbReference>
<evidence type="ECO:0000256" key="1">
    <source>
        <dbReference type="SAM" id="MobiDB-lite"/>
    </source>
</evidence>
<keyword evidence="3" id="KW-1185">Reference proteome</keyword>
<gene>
    <name evidence="2" type="ORF">XA68_11509</name>
</gene>
<organism evidence="2 3">
    <name type="scientific">Ophiocordyceps unilateralis</name>
    <name type="common">Zombie-ant fungus</name>
    <name type="synonym">Torrubia unilateralis</name>
    <dbReference type="NCBI Taxonomy" id="268505"/>
    <lineage>
        <taxon>Eukaryota</taxon>
        <taxon>Fungi</taxon>
        <taxon>Dikarya</taxon>
        <taxon>Ascomycota</taxon>
        <taxon>Pezizomycotina</taxon>
        <taxon>Sordariomycetes</taxon>
        <taxon>Hypocreomycetidae</taxon>
        <taxon>Hypocreales</taxon>
        <taxon>Ophiocordycipitaceae</taxon>
        <taxon>Ophiocordyceps</taxon>
    </lineage>
</organism>
<sequence length="71" mass="7669">MSEPNQMSDASTTSGGARRSSSGILPAFDTLHQQKRGSDSGVSRRVSMSDQQTKGGIFHQLFHNSFGRNAK</sequence>
<dbReference type="AlphaFoldDB" id="A0A2A9PGQ8"/>
<feature type="region of interest" description="Disordered" evidence="1">
    <location>
        <begin position="1"/>
        <end position="71"/>
    </location>
</feature>
<evidence type="ECO:0000313" key="2">
    <source>
        <dbReference type="EMBL" id="PFH60060.1"/>
    </source>
</evidence>
<protein>
    <submittedName>
        <fullName evidence="2">Uncharacterized protein</fullName>
    </submittedName>
</protein>
<name>A0A2A9PGQ8_OPHUN</name>
<proteinExistence type="predicted"/>